<comment type="caution">
    <text evidence="2">The sequence shown here is derived from an EMBL/GenBank/DDBJ whole genome shotgun (WGS) entry which is preliminary data.</text>
</comment>
<feature type="region of interest" description="Disordered" evidence="1">
    <location>
        <begin position="320"/>
        <end position="359"/>
    </location>
</feature>
<feature type="region of interest" description="Disordered" evidence="1">
    <location>
        <begin position="1"/>
        <end position="57"/>
    </location>
</feature>
<feature type="region of interest" description="Disordered" evidence="1">
    <location>
        <begin position="77"/>
        <end position="116"/>
    </location>
</feature>
<sequence>MMATLEPATRFASQKRAPSNYSVRTLANGDNTSSINGGSIGNLDENRNPPSVPKELGGMLKTTTETGDIGLFSIKPSRVPLSVNNSRRPSGPQNDDGMRRPRQFQPYGVPYTDDRRRLPSYARDTSSEVISMYETSSQKSGSRVFDDPDHRSYSLTQTYSSYSLSNHRSYASLRSQPEAGGLLQRPRSPFAYPARLKRPGFRPSSPALTDGGGIDYSRRAEINRTPHTAHAPSTTTTPGKIPPPSPLYYDYTEDFDVVDSNQADPLEPPPQFRVERTIPEDRPLSSGWMSLDGADMPNLKPNSDGSLRNPTSAAPVLQVSQNSSRNSTINNISVFDTPPNLPTHEPLLPAEDSTEKSVAVVPDRKTIRLSGLGLGARELSTHVEEVFGLQSTASFEVPFSDNTADDGKPEYANADPEEHAETQSTRNSSHSLGTHLRRFPPPPNNLDHQSSETDTNHVLTFTSLNPREVSHSSFDLRVGEKESIPLAEHTATTNAISPFPPHSSSSQSDRKLLSHPTSIDDGLTELNQVVNAFEEANRTKSGECQIQDSYNLLPEVPPNSPNGSLSGNGPSVQRFNFPPSFYTNQSSHGTDNDEPRDQGPNINPQRHRLRRLEAITVPTVSENDVPNFSHQFPRKLMSRSESPMLAPKPISPARQLRLKNSVPQLMKALPALPPDLQLGAGSPPLPCFKRAPIQEAPRSAATPRSKVPDTAVPTNMASQPVEINSVAVMDQKPEQAKEEQTPPTPPPKLKLKTRSSLQPTSPMESRPWNSENSYPWSSQPFSVGLPTVIQEVRPDNTKRPKFKLKITRAANSTVGTVRVNRESAESRSSEVLQLRRPKDLFTPSSGIENIFRRVSKHLHSRKSSASSSHPPTERRTTPNSAPISDQIALTRSLSSRLSAQPSQTSLKATSATEVRSFFSDDSSHRRVGGRRLGNRISNFRRARIGDNYGAANGTQSHDDITWRTRNRQEALLPAASASIPNLHARRAGHETKRPRLLTERMHAQNIRRRFTRWFKGARSAIRARVKSRKMAERGDDEQVELTA</sequence>
<feature type="compositionally biased region" description="Basic and acidic residues" evidence="1">
    <location>
        <begin position="731"/>
        <end position="740"/>
    </location>
</feature>
<protein>
    <submittedName>
        <fullName evidence="2">Uncharacterized protein</fullName>
    </submittedName>
</protein>
<evidence type="ECO:0000313" key="3">
    <source>
        <dbReference type="Proteomes" id="UP000785200"/>
    </source>
</evidence>
<proteinExistence type="predicted"/>
<feature type="compositionally biased region" description="Low complexity" evidence="1">
    <location>
        <begin position="320"/>
        <end position="333"/>
    </location>
</feature>
<dbReference type="Proteomes" id="UP000785200">
    <property type="component" value="Unassembled WGS sequence"/>
</dbReference>
<accession>A0A9P7AZK4</accession>
<keyword evidence="3" id="KW-1185">Reference proteome</keyword>
<gene>
    <name evidence="2" type="ORF">D0Z07_2417</name>
</gene>
<feature type="region of interest" description="Disordered" evidence="1">
    <location>
        <begin position="192"/>
        <end position="244"/>
    </location>
</feature>
<evidence type="ECO:0000313" key="2">
    <source>
        <dbReference type="EMBL" id="KAG0651120.1"/>
    </source>
</evidence>
<feature type="compositionally biased region" description="Low complexity" evidence="1">
    <location>
        <begin position="225"/>
        <end position="238"/>
    </location>
</feature>
<feature type="compositionally biased region" description="Polar residues" evidence="1">
    <location>
        <begin position="754"/>
        <end position="772"/>
    </location>
</feature>
<feature type="compositionally biased region" description="Polar residues" evidence="1">
    <location>
        <begin position="422"/>
        <end position="432"/>
    </location>
</feature>
<evidence type="ECO:0000256" key="1">
    <source>
        <dbReference type="SAM" id="MobiDB-lite"/>
    </source>
</evidence>
<feature type="region of interest" description="Disordered" evidence="1">
    <location>
        <begin position="397"/>
        <end position="453"/>
    </location>
</feature>
<feature type="region of interest" description="Disordered" evidence="1">
    <location>
        <begin position="551"/>
        <end position="608"/>
    </location>
</feature>
<feature type="region of interest" description="Disordered" evidence="1">
    <location>
        <begin position="694"/>
        <end position="772"/>
    </location>
</feature>
<reference evidence="2" key="1">
    <citation type="submission" date="2019-07" db="EMBL/GenBank/DDBJ databases">
        <title>Hyphodiscus hymeniophilus genome sequencing and assembly.</title>
        <authorList>
            <person name="Kramer G."/>
            <person name="Nodwell J."/>
        </authorList>
    </citation>
    <scope>NUCLEOTIDE SEQUENCE</scope>
    <source>
        <strain evidence="2">ATCC 34498</strain>
    </source>
</reference>
<dbReference type="AlphaFoldDB" id="A0A9P7AZK4"/>
<feature type="region of interest" description="Disordered" evidence="1">
    <location>
        <begin position="491"/>
        <end position="519"/>
    </location>
</feature>
<feature type="compositionally biased region" description="Polar residues" evidence="1">
    <location>
        <begin position="16"/>
        <end position="37"/>
    </location>
</feature>
<dbReference type="OrthoDB" id="4156126at2759"/>
<organism evidence="2 3">
    <name type="scientific">Hyphodiscus hymeniophilus</name>
    <dbReference type="NCBI Taxonomy" id="353542"/>
    <lineage>
        <taxon>Eukaryota</taxon>
        <taxon>Fungi</taxon>
        <taxon>Dikarya</taxon>
        <taxon>Ascomycota</taxon>
        <taxon>Pezizomycotina</taxon>
        <taxon>Leotiomycetes</taxon>
        <taxon>Helotiales</taxon>
        <taxon>Hyphodiscaceae</taxon>
        <taxon>Hyphodiscus</taxon>
    </lineage>
</organism>
<feature type="compositionally biased region" description="Polar residues" evidence="1">
    <location>
        <begin position="712"/>
        <end position="722"/>
    </location>
</feature>
<feature type="region of interest" description="Disordered" evidence="1">
    <location>
        <begin position="856"/>
        <end position="884"/>
    </location>
</feature>
<name>A0A9P7AZK4_9HELO</name>
<feature type="compositionally biased region" description="Low complexity" evidence="1">
    <location>
        <begin position="561"/>
        <end position="571"/>
    </location>
</feature>
<feature type="compositionally biased region" description="Polar residues" evidence="1">
    <location>
        <begin position="82"/>
        <end position="93"/>
    </location>
</feature>
<dbReference type="EMBL" id="VNKQ01000005">
    <property type="protein sequence ID" value="KAG0651120.1"/>
    <property type="molecule type" value="Genomic_DNA"/>
</dbReference>